<accession>A0A3P8ERI1</accession>
<reference evidence="3" key="2">
    <citation type="submission" date="2019-09" db="UniProtKB">
        <authorList>
            <consortium name="WormBaseParasite"/>
        </authorList>
    </citation>
    <scope>IDENTIFICATION</scope>
</reference>
<evidence type="ECO:0000313" key="2">
    <source>
        <dbReference type="Proteomes" id="UP000050761"/>
    </source>
</evidence>
<gene>
    <name evidence="1" type="ORF">HPBE_LOCUS25164</name>
</gene>
<keyword evidence="2" id="KW-1185">Reference proteome</keyword>
<proteinExistence type="predicted"/>
<name>A0A183GR45_HELPZ</name>
<evidence type="ECO:0000313" key="1">
    <source>
        <dbReference type="EMBL" id="VDP49438.1"/>
    </source>
</evidence>
<accession>A0A183GR45</accession>
<sequence>MSHDEELRQIIMNMPPNYEKEKPPEKIAIEHIGYNYESGKQAQEKLAVLSCPHSIGFHADRLAIVDLDESSENYCKVRTASIFESFLAPPPPKPFWIERESKNRSVDPFQQDLRLRWL</sequence>
<organism evidence="2 3">
    <name type="scientific">Heligmosomoides polygyrus</name>
    <name type="common">Parasitic roundworm</name>
    <dbReference type="NCBI Taxonomy" id="6339"/>
    <lineage>
        <taxon>Eukaryota</taxon>
        <taxon>Metazoa</taxon>
        <taxon>Ecdysozoa</taxon>
        <taxon>Nematoda</taxon>
        <taxon>Chromadorea</taxon>
        <taxon>Rhabditida</taxon>
        <taxon>Rhabditina</taxon>
        <taxon>Rhabditomorpha</taxon>
        <taxon>Strongyloidea</taxon>
        <taxon>Heligmosomidae</taxon>
        <taxon>Heligmosomoides</taxon>
    </lineage>
</organism>
<dbReference type="WBParaSite" id="HPBE_0002516501-mRNA-1">
    <property type="protein sequence ID" value="HPBE_0002516501-mRNA-1"/>
    <property type="gene ID" value="HPBE_0002516501"/>
</dbReference>
<dbReference type="OrthoDB" id="5801929at2759"/>
<dbReference type="EMBL" id="UZAH01037451">
    <property type="protein sequence ID" value="VDP49438.1"/>
    <property type="molecule type" value="Genomic_DNA"/>
</dbReference>
<protein>
    <submittedName>
        <fullName evidence="1 3">Uncharacterized protein</fullName>
    </submittedName>
</protein>
<reference evidence="1 2" key="1">
    <citation type="submission" date="2018-11" db="EMBL/GenBank/DDBJ databases">
        <authorList>
            <consortium name="Pathogen Informatics"/>
        </authorList>
    </citation>
    <scope>NUCLEOTIDE SEQUENCE [LARGE SCALE GENOMIC DNA]</scope>
</reference>
<evidence type="ECO:0000313" key="3">
    <source>
        <dbReference type="WBParaSite" id="HPBE_0002516501-mRNA-1"/>
    </source>
</evidence>
<dbReference type="Proteomes" id="UP000050761">
    <property type="component" value="Unassembled WGS sequence"/>
</dbReference>
<dbReference type="AlphaFoldDB" id="A0A183GR45"/>